<dbReference type="InterPro" id="IPR023408">
    <property type="entry name" value="MscS_beta-dom_sf"/>
</dbReference>
<dbReference type="InterPro" id="IPR045275">
    <property type="entry name" value="MscS_archaea/bacteria_type"/>
</dbReference>
<protein>
    <submittedName>
        <fullName evidence="8">Small-conductance mechanosensitive channel</fullName>
    </submittedName>
</protein>
<evidence type="ECO:0000256" key="5">
    <source>
        <dbReference type="SAM" id="MobiDB-lite"/>
    </source>
</evidence>
<dbReference type="GO" id="GO:0016020">
    <property type="term" value="C:membrane"/>
    <property type="evidence" value="ECO:0007669"/>
    <property type="project" value="UniProtKB-SubCell"/>
</dbReference>
<gene>
    <name evidence="8" type="primary">mscS_1</name>
    <name evidence="8" type="ORF">CA12_04650</name>
</gene>
<accession>A0A517P4S6</accession>
<dbReference type="InterPro" id="IPR006685">
    <property type="entry name" value="MscS_channel_2nd"/>
</dbReference>
<dbReference type="Proteomes" id="UP000318741">
    <property type="component" value="Chromosome"/>
</dbReference>
<comment type="subcellular location">
    <subcellularLocation>
        <location evidence="1">Membrane</location>
    </subcellularLocation>
</comment>
<evidence type="ECO:0000313" key="9">
    <source>
        <dbReference type="Proteomes" id="UP000318741"/>
    </source>
</evidence>
<feature type="transmembrane region" description="Helical" evidence="6">
    <location>
        <begin position="177"/>
        <end position="202"/>
    </location>
</feature>
<dbReference type="Gene3D" id="2.30.30.60">
    <property type="match status" value="1"/>
</dbReference>
<evidence type="ECO:0000256" key="2">
    <source>
        <dbReference type="ARBA" id="ARBA00022692"/>
    </source>
</evidence>
<dbReference type="EMBL" id="CP036265">
    <property type="protein sequence ID" value="QDT14392.1"/>
    <property type="molecule type" value="Genomic_DNA"/>
</dbReference>
<reference evidence="8 9" key="1">
    <citation type="submission" date="2019-02" db="EMBL/GenBank/DDBJ databases">
        <title>Deep-cultivation of Planctomycetes and their phenomic and genomic characterization uncovers novel biology.</title>
        <authorList>
            <person name="Wiegand S."/>
            <person name="Jogler M."/>
            <person name="Boedeker C."/>
            <person name="Pinto D."/>
            <person name="Vollmers J."/>
            <person name="Rivas-Marin E."/>
            <person name="Kohn T."/>
            <person name="Peeters S.H."/>
            <person name="Heuer A."/>
            <person name="Rast P."/>
            <person name="Oberbeckmann S."/>
            <person name="Bunk B."/>
            <person name="Jeske O."/>
            <person name="Meyerdierks A."/>
            <person name="Storesund J.E."/>
            <person name="Kallscheuer N."/>
            <person name="Luecker S."/>
            <person name="Lage O.M."/>
            <person name="Pohl T."/>
            <person name="Merkel B.J."/>
            <person name="Hornburger P."/>
            <person name="Mueller R.-W."/>
            <person name="Bruemmer F."/>
            <person name="Labrenz M."/>
            <person name="Spormann A.M."/>
            <person name="Op den Camp H."/>
            <person name="Overmann J."/>
            <person name="Amann R."/>
            <person name="Jetten M.S.M."/>
            <person name="Mascher T."/>
            <person name="Medema M.H."/>
            <person name="Devos D.P."/>
            <person name="Kaster A.-K."/>
            <person name="Ovreas L."/>
            <person name="Rohde M."/>
            <person name="Galperin M.Y."/>
            <person name="Jogler C."/>
        </authorList>
    </citation>
    <scope>NUCLEOTIDE SEQUENCE [LARGE SCALE GENOMIC DNA]</scope>
    <source>
        <strain evidence="8 9">CA12</strain>
    </source>
</reference>
<proteinExistence type="predicted"/>
<evidence type="ECO:0000313" key="8">
    <source>
        <dbReference type="EMBL" id="QDT14392.1"/>
    </source>
</evidence>
<feature type="compositionally biased region" description="Low complexity" evidence="5">
    <location>
        <begin position="68"/>
        <end position="78"/>
    </location>
</feature>
<feature type="region of interest" description="Disordered" evidence="5">
    <location>
        <begin position="1"/>
        <end position="85"/>
    </location>
</feature>
<dbReference type="SUPFAM" id="SSF50182">
    <property type="entry name" value="Sm-like ribonucleoproteins"/>
    <property type="match status" value="1"/>
</dbReference>
<dbReference type="Gene3D" id="1.10.287.1260">
    <property type="match status" value="1"/>
</dbReference>
<feature type="compositionally biased region" description="Pro residues" evidence="5">
    <location>
        <begin position="27"/>
        <end position="47"/>
    </location>
</feature>
<keyword evidence="9" id="KW-1185">Reference proteome</keyword>
<evidence type="ECO:0000256" key="1">
    <source>
        <dbReference type="ARBA" id="ARBA00004370"/>
    </source>
</evidence>
<evidence type="ECO:0000256" key="3">
    <source>
        <dbReference type="ARBA" id="ARBA00022989"/>
    </source>
</evidence>
<keyword evidence="4 6" id="KW-0472">Membrane</keyword>
<dbReference type="KEGG" id="acaf:CA12_04650"/>
<dbReference type="AlphaFoldDB" id="A0A517P4S6"/>
<keyword evidence="2 6" id="KW-0812">Transmembrane</keyword>
<sequence length="391" mass="40604">MDAVIPHAQNSSAEPAEDEPSAASSPTPAPPAPPEPDAPPGDAPPPNGAKAENAVASEGAGETDAADDLSTAAANAAEDSAEGVANAVEDSAEGVADAVEDSAEGVADAVDTVKDAAGTTAGEGAEKTVRLLNDFQDISFLQIGLIVAGTWLAIWLIRKTLPYLADRGPSQLRLTLLGLVPIARLGLLTLAILWVGRIIFIVTRENVLFVAGAASVAIGFAFKDYVSSLIAGIVAVFEKPYRPGDWVKLGDHYGEVMGVGLRTVALRTPADDAVFVPHSTIWTENVANSNDGARTLMCVADFYLAPDHDAERVRAALTDVALTSAYLGYEQSAVVMLAQTPWGTHYKVKAYPFDMRDQFAFISDLTVRGKQAVAEAGGVEAAAPASAPALA</sequence>
<name>A0A517P4S6_9PLAN</name>
<dbReference type="InterPro" id="IPR010920">
    <property type="entry name" value="LSM_dom_sf"/>
</dbReference>
<dbReference type="Pfam" id="PF00924">
    <property type="entry name" value="MS_channel_2nd"/>
    <property type="match status" value="1"/>
</dbReference>
<dbReference type="PANTHER" id="PTHR30221:SF1">
    <property type="entry name" value="SMALL-CONDUCTANCE MECHANOSENSITIVE CHANNEL"/>
    <property type="match status" value="1"/>
</dbReference>
<evidence type="ECO:0000256" key="6">
    <source>
        <dbReference type="SAM" id="Phobius"/>
    </source>
</evidence>
<feature type="transmembrane region" description="Helical" evidence="6">
    <location>
        <begin position="138"/>
        <end position="157"/>
    </location>
</feature>
<dbReference type="PANTHER" id="PTHR30221">
    <property type="entry name" value="SMALL-CONDUCTANCE MECHANOSENSITIVE CHANNEL"/>
    <property type="match status" value="1"/>
</dbReference>
<evidence type="ECO:0000259" key="7">
    <source>
        <dbReference type="Pfam" id="PF00924"/>
    </source>
</evidence>
<evidence type="ECO:0000256" key="4">
    <source>
        <dbReference type="ARBA" id="ARBA00023136"/>
    </source>
</evidence>
<feature type="transmembrane region" description="Helical" evidence="6">
    <location>
        <begin position="208"/>
        <end position="237"/>
    </location>
</feature>
<dbReference type="GO" id="GO:0008381">
    <property type="term" value="F:mechanosensitive monoatomic ion channel activity"/>
    <property type="evidence" value="ECO:0007669"/>
    <property type="project" value="InterPro"/>
</dbReference>
<organism evidence="8 9">
    <name type="scientific">Alienimonas californiensis</name>
    <dbReference type="NCBI Taxonomy" id="2527989"/>
    <lineage>
        <taxon>Bacteria</taxon>
        <taxon>Pseudomonadati</taxon>
        <taxon>Planctomycetota</taxon>
        <taxon>Planctomycetia</taxon>
        <taxon>Planctomycetales</taxon>
        <taxon>Planctomycetaceae</taxon>
        <taxon>Alienimonas</taxon>
    </lineage>
</organism>
<keyword evidence="3 6" id="KW-1133">Transmembrane helix</keyword>
<feature type="domain" description="Mechanosensitive ion channel MscS" evidence="7">
    <location>
        <begin position="224"/>
        <end position="290"/>
    </location>
</feature>